<dbReference type="RefSeq" id="XP_047776505.1">
    <property type="nucleotide sequence ID" value="XM_047916768.1"/>
</dbReference>
<comment type="caution">
    <text evidence="2">The sequence shown here is derived from an EMBL/GenBank/DDBJ whole genome shotgun (WGS) entry which is preliminary data.</text>
</comment>
<evidence type="ECO:0000259" key="1">
    <source>
        <dbReference type="Pfam" id="PF00646"/>
    </source>
</evidence>
<reference evidence="2 3" key="1">
    <citation type="journal article" date="2021" name="Environ. Microbiol.">
        <title>Gene family expansions and transcriptome signatures uncover fungal adaptations to wood decay.</title>
        <authorList>
            <person name="Hage H."/>
            <person name="Miyauchi S."/>
            <person name="Viragh M."/>
            <person name="Drula E."/>
            <person name="Min B."/>
            <person name="Chaduli D."/>
            <person name="Navarro D."/>
            <person name="Favel A."/>
            <person name="Norest M."/>
            <person name="Lesage-Meessen L."/>
            <person name="Balint B."/>
            <person name="Merenyi Z."/>
            <person name="de Eugenio L."/>
            <person name="Morin E."/>
            <person name="Martinez A.T."/>
            <person name="Baldrian P."/>
            <person name="Stursova M."/>
            <person name="Martinez M.J."/>
            <person name="Novotny C."/>
            <person name="Magnuson J.K."/>
            <person name="Spatafora J.W."/>
            <person name="Maurice S."/>
            <person name="Pangilinan J."/>
            <person name="Andreopoulos W."/>
            <person name="LaButti K."/>
            <person name="Hundley H."/>
            <person name="Na H."/>
            <person name="Kuo A."/>
            <person name="Barry K."/>
            <person name="Lipzen A."/>
            <person name="Henrissat B."/>
            <person name="Riley R."/>
            <person name="Ahrendt S."/>
            <person name="Nagy L.G."/>
            <person name="Grigoriev I.V."/>
            <person name="Martin F."/>
            <person name="Rosso M.N."/>
        </authorList>
    </citation>
    <scope>NUCLEOTIDE SEQUENCE [LARGE SCALE GENOMIC DNA]</scope>
    <source>
        <strain evidence="2 3">CIRM-BRFM 1785</strain>
    </source>
</reference>
<dbReference type="Pfam" id="PF00646">
    <property type="entry name" value="F-box"/>
    <property type="match status" value="1"/>
</dbReference>
<dbReference type="EMBL" id="JADCUA010000017">
    <property type="protein sequence ID" value="KAH9833789.1"/>
    <property type="molecule type" value="Genomic_DNA"/>
</dbReference>
<protein>
    <recommendedName>
        <fullName evidence="1">F-box domain-containing protein</fullName>
    </recommendedName>
</protein>
<sequence>MESCTVPSSVECAPLVRDDVGDVWAGGSIGPPSPAPSTRIPIEVLESIIDYMERSALPIAALVCTAWYPRAMYNLYYKVELHTRRSYDVLFKLTRTSSRIKGWLATTCELVASNPQVKASLSLEEGALRKHARFLHALPPALGRVMSGVQILTLKGLHHPMPITFFLGLTQFESLKSLRLSNCTLNNISQLRRIISAFPRLTDLALYGDILTPQSLASHEGARVQFHPESDIRLRRLTLDARGDARKFRPIIYWIVGSKICHSLDELTIGWIGKPSRDIEAVDRLLRSAGPTLTRYSETADLSNWHGNLIQNTVLRSLDCTLTDINPQGPTRDNWFKLVTKLRSVLSTVKSHQLRRIGLRCGIMLYDSAYGQLNVVPEELDLHRLHEVMSRSYFDVLEDVEVKMLLFDARERSEDEVDDISRRIADVFHTLLQPWSDRGIVNVCWTQ</sequence>
<keyword evidence="3" id="KW-1185">Reference proteome</keyword>
<organism evidence="2 3">
    <name type="scientific">Rhodofomes roseus</name>
    <dbReference type="NCBI Taxonomy" id="34475"/>
    <lineage>
        <taxon>Eukaryota</taxon>
        <taxon>Fungi</taxon>
        <taxon>Dikarya</taxon>
        <taxon>Basidiomycota</taxon>
        <taxon>Agaricomycotina</taxon>
        <taxon>Agaricomycetes</taxon>
        <taxon>Polyporales</taxon>
        <taxon>Rhodofomes</taxon>
    </lineage>
</organism>
<name>A0ABQ8K9A7_9APHY</name>
<feature type="domain" description="F-box" evidence="1">
    <location>
        <begin position="39"/>
        <end position="68"/>
    </location>
</feature>
<dbReference type="GeneID" id="71997500"/>
<dbReference type="InterPro" id="IPR001810">
    <property type="entry name" value="F-box_dom"/>
</dbReference>
<dbReference type="Proteomes" id="UP000814176">
    <property type="component" value="Unassembled WGS sequence"/>
</dbReference>
<evidence type="ECO:0000313" key="3">
    <source>
        <dbReference type="Proteomes" id="UP000814176"/>
    </source>
</evidence>
<evidence type="ECO:0000313" key="2">
    <source>
        <dbReference type="EMBL" id="KAH9833789.1"/>
    </source>
</evidence>
<dbReference type="SUPFAM" id="SSF52047">
    <property type="entry name" value="RNI-like"/>
    <property type="match status" value="1"/>
</dbReference>
<proteinExistence type="predicted"/>
<gene>
    <name evidence="2" type="ORF">C8Q71DRAFT_176109</name>
</gene>
<accession>A0ABQ8K9A7</accession>